<name>I4B293_TURPD</name>
<dbReference type="EMBL" id="CP002959">
    <property type="protein sequence ID" value="AFM11400.1"/>
    <property type="molecule type" value="Genomic_DNA"/>
</dbReference>
<reference evidence="3 4" key="1">
    <citation type="submission" date="2012-06" db="EMBL/GenBank/DDBJ databases">
        <title>The complete chromosome of genome of Turneriella parva DSM 21527.</title>
        <authorList>
            <consortium name="US DOE Joint Genome Institute (JGI-PGF)"/>
            <person name="Lucas S."/>
            <person name="Han J."/>
            <person name="Lapidus A."/>
            <person name="Bruce D."/>
            <person name="Goodwin L."/>
            <person name="Pitluck S."/>
            <person name="Peters L."/>
            <person name="Kyrpides N."/>
            <person name="Mavromatis K."/>
            <person name="Ivanova N."/>
            <person name="Mikhailova N."/>
            <person name="Chertkov O."/>
            <person name="Detter J.C."/>
            <person name="Tapia R."/>
            <person name="Han C."/>
            <person name="Land M."/>
            <person name="Hauser L."/>
            <person name="Markowitz V."/>
            <person name="Cheng J.-F."/>
            <person name="Hugenholtz P."/>
            <person name="Woyke T."/>
            <person name="Wu D."/>
            <person name="Gronow S."/>
            <person name="Wellnitz S."/>
            <person name="Brambilla E."/>
            <person name="Klenk H.-P."/>
            <person name="Eisen J.A."/>
        </authorList>
    </citation>
    <scope>NUCLEOTIDE SEQUENCE [LARGE SCALE GENOMIC DNA]</scope>
    <source>
        <strain evidence="4">ATCC BAA-1111 / DSM 21527 / NCTC 11395 / H</strain>
    </source>
</reference>
<keyword evidence="4" id="KW-1185">Reference proteome</keyword>
<dbReference type="STRING" id="869212.Turpa_0749"/>
<sequence length="418" mass="47727">MRTLVFRLGLFFLAILATVNLVGQAAPSEETYPVRIILEARPDARFYQIEWLENDEVSTDSEAKDPTALREKVTRTEIKRNLPVRFRYFRLRSAYRDNLFGPWGDVVQIQRPVKSAANSTKPDKQPATNGQKTDTDKKPPKKPDAQTVPEQNIFAAVVDRNGRQKYILRGNSVAADQLSSVKPLYYEVECLTEKDAPENTNGRKLYEAPVQFLRAGQYKMTLFKSADPGDSEPIHTWIFWVYTDIPRTYVKFYAPFLHSRGGFTVGGKTRIALMPEYSPAAVDKIEYRIFAEGSTAGAWQNYENEIEVNSFAQNQSGFYIIEYRTTNMAGNTEAPQQRRMLVDARGPLVEELPAENGERRLALKDENFPIIIRIYAGEKLIEDKYYKMWKANDYVKVPAEATQIKVIDLLGNETLHGK</sequence>
<evidence type="ECO:0000256" key="2">
    <source>
        <dbReference type="SAM" id="SignalP"/>
    </source>
</evidence>
<feature type="compositionally biased region" description="Basic and acidic residues" evidence="1">
    <location>
        <begin position="133"/>
        <end position="144"/>
    </location>
</feature>
<feature type="region of interest" description="Disordered" evidence="1">
    <location>
        <begin position="114"/>
        <end position="149"/>
    </location>
</feature>
<gene>
    <name evidence="3" type="ordered locus">Turpa_0749</name>
</gene>
<organism evidence="3 4">
    <name type="scientific">Turneriella parva (strain ATCC BAA-1111 / DSM 21527 / NCTC 11395 / H)</name>
    <name type="common">Leptospira parva</name>
    <dbReference type="NCBI Taxonomy" id="869212"/>
    <lineage>
        <taxon>Bacteria</taxon>
        <taxon>Pseudomonadati</taxon>
        <taxon>Spirochaetota</taxon>
        <taxon>Spirochaetia</taxon>
        <taxon>Leptospirales</taxon>
        <taxon>Leptospiraceae</taxon>
        <taxon>Turneriella</taxon>
    </lineage>
</organism>
<dbReference type="RefSeq" id="WP_014801918.1">
    <property type="nucleotide sequence ID" value="NC_018020.1"/>
</dbReference>
<dbReference type="Proteomes" id="UP000006048">
    <property type="component" value="Chromosome"/>
</dbReference>
<feature type="chain" id="PRO_5003686347" evidence="2">
    <location>
        <begin position="26"/>
        <end position="418"/>
    </location>
</feature>
<evidence type="ECO:0000313" key="4">
    <source>
        <dbReference type="Proteomes" id="UP000006048"/>
    </source>
</evidence>
<feature type="compositionally biased region" description="Polar residues" evidence="1">
    <location>
        <begin position="116"/>
        <end position="131"/>
    </location>
</feature>
<keyword evidence="2" id="KW-0732">Signal</keyword>
<accession>I4B293</accession>
<protein>
    <submittedName>
        <fullName evidence="3">Uncharacterized protein</fullName>
    </submittedName>
</protein>
<dbReference type="KEGG" id="tpx:Turpa_0749"/>
<proteinExistence type="predicted"/>
<dbReference type="HOGENOM" id="CLU_657118_0_0_12"/>
<evidence type="ECO:0000256" key="1">
    <source>
        <dbReference type="SAM" id="MobiDB-lite"/>
    </source>
</evidence>
<feature type="signal peptide" evidence="2">
    <location>
        <begin position="1"/>
        <end position="25"/>
    </location>
</feature>
<evidence type="ECO:0000313" key="3">
    <source>
        <dbReference type="EMBL" id="AFM11400.1"/>
    </source>
</evidence>
<dbReference type="AlphaFoldDB" id="I4B293"/>